<feature type="domain" description="CMP/dCMP-type deaminase" evidence="3">
    <location>
        <begin position="1"/>
        <end position="120"/>
    </location>
</feature>
<keyword evidence="2" id="KW-0862">Zinc</keyword>
<comment type="caution">
    <text evidence="4">The sequence shown here is derived from an EMBL/GenBank/DDBJ whole genome shotgun (WGS) entry which is preliminary data.</text>
</comment>
<dbReference type="PANTHER" id="PTHR11079">
    <property type="entry name" value="CYTOSINE DEAMINASE FAMILY MEMBER"/>
    <property type="match status" value="1"/>
</dbReference>
<accession>A0A1F4PQB0</accession>
<keyword evidence="1" id="KW-0479">Metal-binding</keyword>
<evidence type="ECO:0000256" key="2">
    <source>
        <dbReference type="ARBA" id="ARBA00022833"/>
    </source>
</evidence>
<dbReference type="GO" id="GO:0002100">
    <property type="term" value="P:tRNA wobble adenosine to inosine editing"/>
    <property type="evidence" value="ECO:0007669"/>
    <property type="project" value="InterPro"/>
</dbReference>
<dbReference type="PANTHER" id="PTHR11079:SF179">
    <property type="entry name" value="TRNA(ADENINE(34)) DEAMINASE, CHLOROPLASTIC"/>
    <property type="match status" value="1"/>
</dbReference>
<dbReference type="CDD" id="cd01285">
    <property type="entry name" value="nucleoside_deaminase"/>
    <property type="match status" value="1"/>
</dbReference>
<dbReference type="STRING" id="1798539.A2994_00065"/>
<protein>
    <recommendedName>
        <fullName evidence="3">CMP/dCMP-type deaminase domain-containing protein</fullName>
    </recommendedName>
</protein>
<sequence length="153" mass="17029">MDKTIVNTVAKLAQSAFVKKEVPIGAVVIDAQGIIIGRGYNRIHGHKDATEHAEVRAIKQATKRLRDWRLDNCQLVVNVEPCLMCLGAIANSRIGQVTYFLADPAFGSIESRLTLAQLKKLFPKLIIKKVVDTGETKALLQQFFKQLRSKRSS</sequence>
<dbReference type="SUPFAM" id="SSF53927">
    <property type="entry name" value="Cytidine deaminase-like"/>
    <property type="match status" value="1"/>
</dbReference>
<evidence type="ECO:0000259" key="3">
    <source>
        <dbReference type="PROSITE" id="PS51747"/>
    </source>
</evidence>
<evidence type="ECO:0000313" key="4">
    <source>
        <dbReference type="EMBL" id="OGB85232.1"/>
    </source>
</evidence>
<reference evidence="4 5" key="1">
    <citation type="journal article" date="2016" name="Nat. Commun.">
        <title>Thousands of microbial genomes shed light on interconnected biogeochemical processes in an aquifer system.</title>
        <authorList>
            <person name="Anantharaman K."/>
            <person name="Brown C.T."/>
            <person name="Hug L.A."/>
            <person name="Sharon I."/>
            <person name="Castelle C.J."/>
            <person name="Probst A.J."/>
            <person name="Thomas B.C."/>
            <person name="Singh A."/>
            <person name="Wilkins M.J."/>
            <person name="Karaoz U."/>
            <person name="Brodie E.L."/>
            <person name="Williams K.H."/>
            <person name="Hubbard S.S."/>
            <person name="Banfield J.F."/>
        </authorList>
    </citation>
    <scope>NUCLEOTIDE SEQUENCE [LARGE SCALE GENOMIC DNA]</scope>
</reference>
<dbReference type="InterPro" id="IPR016193">
    <property type="entry name" value="Cytidine_deaminase-like"/>
</dbReference>
<dbReference type="InterPro" id="IPR016192">
    <property type="entry name" value="APOBEC/CMP_deaminase_Zn-bd"/>
</dbReference>
<dbReference type="GO" id="GO:0008270">
    <property type="term" value="F:zinc ion binding"/>
    <property type="evidence" value="ECO:0007669"/>
    <property type="project" value="InterPro"/>
</dbReference>
<proteinExistence type="predicted"/>
<organism evidence="4 5">
    <name type="scientific">candidate division Kazan bacterium RIFCSPLOWO2_01_FULL_48_13</name>
    <dbReference type="NCBI Taxonomy" id="1798539"/>
    <lineage>
        <taxon>Bacteria</taxon>
        <taxon>Bacteria division Kazan-3B-28</taxon>
    </lineage>
</organism>
<dbReference type="AlphaFoldDB" id="A0A1F4PQB0"/>
<name>A0A1F4PQB0_UNCK3</name>
<dbReference type="InterPro" id="IPR002125">
    <property type="entry name" value="CMP_dCMP_dom"/>
</dbReference>
<dbReference type="PROSITE" id="PS00903">
    <property type="entry name" value="CYT_DCMP_DEAMINASES_1"/>
    <property type="match status" value="1"/>
</dbReference>
<dbReference type="Gene3D" id="3.40.140.10">
    <property type="entry name" value="Cytidine Deaminase, domain 2"/>
    <property type="match status" value="1"/>
</dbReference>
<gene>
    <name evidence="4" type="ORF">A2994_00065</name>
</gene>
<evidence type="ECO:0000256" key="1">
    <source>
        <dbReference type="ARBA" id="ARBA00022723"/>
    </source>
</evidence>
<evidence type="ECO:0000313" key="5">
    <source>
        <dbReference type="Proteomes" id="UP000179010"/>
    </source>
</evidence>
<dbReference type="InterPro" id="IPR058535">
    <property type="entry name" value="MafB19-deam"/>
</dbReference>
<dbReference type="GO" id="GO:0052717">
    <property type="term" value="F:tRNA-specific adenosine-34 deaminase activity"/>
    <property type="evidence" value="ECO:0007669"/>
    <property type="project" value="UniProtKB-EC"/>
</dbReference>
<dbReference type="EMBL" id="METE01000008">
    <property type="protein sequence ID" value="OGB85232.1"/>
    <property type="molecule type" value="Genomic_DNA"/>
</dbReference>
<dbReference type="Proteomes" id="UP000179010">
    <property type="component" value="Unassembled WGS sequence"/>
</dbReference>
<dbReference type="PROSITE" id="PS51747">
    <property type="entry name" value="CYT_DCMP_DEAMINASES_2"/>
    <property type="match status" value="1"/>
</dbReference>
<dbReference type="Pfam" id="PF14437">
    <property type="entry name" value="MafB19-deam"/>
    <property type="match status" value="1"/>
</dbReference>